<reference evidence="1 2" key="1">
    <citation type="submission" date="2021-11" db="EMBL/GenBank/DDBJ databases">
        <authorList>
            <person name="Liang Q."/>
            <person name="Mou H."/>
            <person name="Liu Z."/>
        </authorList>
    </citation>
    <scope>NUCLEOTIDE SEQUENCE [LARGE SCALE GENOMIC DNA]</scope>
    <source>
        <strain evidence="1 2">CHU3</strain>
    </source>
</reference>
<dbReference type="EMBL" id="JAJIRN010000003">
    <property type="protein sequence ID" value="MCV2368215.1"/>
    <property type="molecule type" value="Genomic_DNA"/>
</dbReference>
<evidence type="ECO:0000313" key="1">
    <source>
        <dbReference type="EMBL" id="MCV2368215.1"/>
    </source>
</evidence>
<name>A0ABT2YDZ5_9BURK</name>
<keyword evidence="2" id="KW-1185">Reference proteome</keyword>
<dbReference type="Proteomes" id="UP001209701">
    <property type="component" value="Unassembled WGS sequence"/>
</dbReference>
<dbReference type="RefSeq" id="WP_263570806.1">
    <property type="nucleotide sequence ID" value="NZ_JAJIRN010000003.1"/>
</dbReference>
<organism evidence="1 2">
    <name type="scientific">Roseateles oligotrophus</name>
    <dbReference type="NCBI Taxonomy" id="1769250"/>
    <lineage>
        <taxon>Bacteria</taxon>
        <taxon>Pseudomonadati</taxon>
        <taxon>Pseudomonadota</taxon>
        <taxon>Betaproteobacteria</taxon>
        <taxon>Burkholderiales</taxon>
        <taxon>Sphaerotilaceae</taxon>
        <taxon>Roseateles</taxon>
    </lineage>
</organism>
<proteinExistence type="predicted"/>
<comment type="caution">
    <text evidence="1">The sequence shown here is derived from an EMBL/GenBank/DDBJ whole genome shotgun (WGS) entry which is preliminary data.</text>
</comment>
<protein>
    <submittedName>
        <fullName evidence="1">Uncharacterized protein</fullName>
    </submittedName>
</protein>
<sequence length="453" mass="49857">MINIIFTDLSRCKDARNYVRQKLTAAFEGLPTADLERLTSAACAPGHSAALPLLPREGQQRLTEAQQRSVARKVRLFTAAVDRLSPLLDDETRRADDFCTYLAHDSGHYPKGTPVLVRDTSQATICYVFEKASVDAGTGAVSYHTMPMLMATLDQTPEVERHVSSWMQANFASATAPSAEQVLGGLAKGLVGLLPGAYGKIGAALLGFLIPSGGGIDYKQLLDDFGTIIRDANRRQTLSEQGGVLNGVVGYINGNYAPQRDSGRSSKAELFALLNPQLADIYKVIGVLKQPEFEQGGISTFVSAVTHKYLVYQEMALQDPSVKHPMASSKAISISHDAVEDVRHATRVLDALLTQADADLAAWIGQISGIKIRITDCPKSEWFFEDYKSGYHSQYFQQSGCKDDPHARAEAARADYIATVRRNFRAQHQDQLPWMREVVQQWQTMIEQPLPLK</sequence>
<evidence type="ECO:0000313" key="2">
    <source>
        <dbReference type="Proteomes" id="UP001209701"/>
    </source>
</evidence>
<accession>A0ABT2YDZ5</accession>
<gene>
    <name evidence="1" type="ORF">LNV07_08915</name>
</gene>